<proteinExistence type="predicted"/>
<feature type="transmembrane region" description="Helical" evidence="1">
    <location>
        <begin position="15"/>
        <end position="36"/>
    </location>
</feature>
<evidence type="ECO:0000256" key="1">
    <source>
        <dbReference type="SAM" id="Phobius"/>
    </source>
</evidence>
<keyword evidence="1" id="KW-0812">Transmembrane</keyword>
<dbReference type="Gramene" id="PRQ49183">
    <property type="protein sequence ID" value="PRQ49183"/>
    <property type="gene ID" value="RchiOBHm_Chr2g0119081"/>
</dbReference>
<keyword evidence="1" id="KW-1133">Transmembrane helix</keyword>
<reference evidence="2 3" key="1">
    <citation type="journal article" date="2018" name="Nat. Genet.">
        <title>The Rosa genome provides new insights in the design of modern roses.</title>
        <authorList>
            <person name="Bendahmane M."/>
        </authorList>
    </citation>
    <scope>NUCLEOTIDE SEQUENCE [LARGE SCALE GENOMIC DNA]</scope>
    <source>
        <strain evidence="3">cv. Old Blush</strain>
    </source>
</reference>
<feature type="transmembrane region" description="Helical" evidence="1">
    <location>
        <begin position="57"/>
        <end position="75"/>
    </location>
</feature>
<gene>
    <name evidence="2" type="ORF">RchiOBHm_Chr2g0119081</name>
</gene>
<name>A0A2P6RRX8_ROSCH</name>
<organism evidence="2 3">
    <name type="scientific">Rosa chinensis</name>
    <name type="common">China rose</name>
    <dbReference type="NCBI Taxonomy" id="74649"/>
    <lineage>
        <taxon>Eukaryota</taxon>
        <taxon>Viridiplantae</taxon>
        <taxon>Streptophyta</taxon>
        <taxon>Embryophyta</taxon>
        <taxon>Tracheophyta</taxon>
        <taxon>Spermatophyta</taxon>
        <taxon>Magnoliopsida</taxon>
        <taxon>eudicotyledons</taxon>
        <taxon>Gunneridae</taxon>
        <taxon>Pentapetalae</taxon>
        <taxon>rosids</taxon>
        <taxon>fabids</taxon>
        <taxon>Rosales</taxon>
        <taxon>Rosaceae</taxon>
        <taxon>Rosoideae</taxon>
        <taxon>Rosoideae incertae sedis</taxon>
        <taxon>Rosa</taxon>
    </lineage>
</organism>
<sequence length="124" mass="14476">MWRRLCQKQEPTSTILLYSISRAPGSLLSVIVIVVLDYWCRGVRVVDLKGLKVRLRVWLLIDVGFEYFICSWTLYLQGIHRIYTNLATQTALFPNNLLRKSSPVFRNLMNFRSKVWVCFGKACC</sequence>
<evidence type="ECO:0000313" key="2">
    <source>
        <dbReference type="EMBL" id="PRQ49183.1"/>
    </source>
</evidence>
<evidence type="ECO:0000313" key="3">
    <source>
        <dbReference type="Proteomes" id="UP000238479"/>
    </source>
</evidence>
<protein>
    <submittedName>
        <fullName evidence="2">Uncharacterized protein</fullName>
    </submittedName>
</protein>
<accession>A0A2P6RRX8</accession>
<comment type="caution">
    <text evidence="2">The sequence shown here is derived from an EMBL/GenBank/DDBJ whole genome shotgun (WGS) entry which is preliminary data.</text>
</comment>
<dbReference type="EMBL" id="PDCK01000040">
    <property type="protein sequence ID" value="PRQ49183.1"/>
    <property type="molecule type" value="Genomic_DNA"/>
</dbReference>
<dbReference type="AlphaFoldDB" id="A0A2P6RRX8"/>
<dbReference type="Proteomes" id="UP000238479">
    <property type="component" value="Chromosome 2"/>
</dbReference>
<keyword evidence="3" id="KW-1185">Reference proteome</keyword>
<keyword evidence="1" id="KW-0472">Membrane</keyword>